<dbReference type="STRING" id="1041930.Mtc_0529"/>
<dbReference type="AlphaFoldDB" id="H8I598"/>
<gene>
    <name evidence="1" type="ordered locus">Mtc_0529</name>
</gene>
<dbReference type="GeneID" id="11970417"/>
<proteinExistence type="predicted"/>
<dbReference type="RefSeq" id="WP_014405134.1">
    <property type="nucleotide sequence ID" value="NC_017034.1"/>
</dbReference>
<evidence type="ECO:0000313" key="2">
    <source>
        <dbReference type="Proteomes" id="UP000005233"/>
    </source>
</evidence>
<dbReference type="eggNOG" id="arCOG13208">
    <property type="taxonomic scope" value="Archaea"/>
</dbReference>
<dbReference type="OrthoDB" id="147691at2157"/>
<evidence type="ECO:0000313" key="1">
    <source>
        <dbReference type="EMBL" id="AFC99295.1"/>
    </source>
</evidence>
<name>H8I598_METCZ</name>
<reference evidence="1 2" key="1">
    <citation type="journal article" date="2012" name="J. Bacteriol.">
        <title>Complete genome sequence of a thermophilic methanogen, Methanocella conradii HZ254, isolated from Chinese rice field soil.</title>
        <authorList>
            <person name="Lu Z."/>
            <person name="Lu Y."/>
        </authorList>
    </citation>
    <scope>NUCLEOTIDE SEQUENCE [LARGE SCALE GENOMIC DNA]</scope>
    <source>
        <strain evidence="2">DSM 24694 / JCM 17849 / CGMCC 1.5162 / HZ254</strain>
    </source>
</reference>
<dbReference type="Proteomes" id="UP000005233">
    <property type="component" value="Chromosome"/>
</dbReference>
<sequence length="60" mass="6937">MPGILRLLLQVIGMITAKDLNELISLKKSDREKFLKLIEEMASLDILLSYKKFKEYPANI</sequence>
<accession>H8I598</accession>
<dbReference type="HOGENOM" id="CLU_2930208_0_0_2"/>
<dbReference type="EMBL" id="CP003243">
    <property type="protein sequence ID" value="AFC99295.1"/>
    <property type="molecule type" value="Genomic_DNA"/>
</dbReference>
<dbReference type="KEGG" id="mez:Mtc_0529"/>
<organism evidence="1 2">
    <name type="scientific">Methanocella conradii (strain DSM 24694 / JCM 17849 / CGMCC 1.5162 / HZ254)</name>
    <dbReference type="NCBI Taxonomy" id="1041930"/>
    <lineage>
        <taxon>Archaea</taxon>
        <taxon>Methanobacteriati</taxon>
        <taxon>Methanobacteriota</taxon>
        <taxon>Stenosarchaea group</taxon>
        <taxon>Methanomicrobia</taxon>
        <taxon>Methanocellales</taxon>
        <taxon>Methanocellaceae</taxon>
        <taxon>Methanocella</taxon>
    </lineage>
</organism>
<keyword evidence="2" id="KW-1185">Reference proteome</keyword>
<protein>
    <submittedName>
        <fullName evidence="1">Uncharacterized protein</fullName>
    </submittedName>
</protein>